<dbReference type="AlphaFoldDB" id="A0A0E9WCZ2"/>
<sequence length="65" mass="6996">MVWREPSSVIAVISTVGSKRGCLLNHLVRVPESCGAESRGGTQQVHVPGPDSHWHGGCAVLQQRH</sequence>
<accession>A0A0E9WCZ2</accession>
<protein>
    <submittedName>
        <fullName evidence="1">Uncharacterized protein</fullName>
    </submittedName>
</protein>
<dbReference type="EMBL" id="GBXM01021229">
    <property type="protein sequence ID" value="JAH87348.1"/>
    <property type="molecule type" value="Transcribed_RNA"/>
</dbReference>
<reference evidence="1" key="2">
    <citation type="journal article" date="2015" name="Fish Shellfish Immunol.">
        <title>Early steps in the European eel (Anguilla anguilla)-Vibrio vulnificus interaction in the gills: Role of the RtxA13 toxin.</title>
        <authorList>
            <person name="Callol A."/>
            <person name="Pajuelo D."/>
            <person name="Ebbesson L."/>
            <person name="Teles M."/>
            <person name="MacKenzie S."/>
            <person name="Amaro C."/>
        </authorList>
    </citation>
    <scope>NUCLEOTIDE SEQUENCE</scope>
</reference>
<name>A0A0E9WCZ2_ANGAN</name>
<reference evidence="1" key="1">
    <citation type="submission" date="2014-11" db="EMBL/GenBank/DDBJ databases">
        <authorList>
            <person name="Amaro Gonzalez C."/>
        </authorList>
    </citation>
    <scope>NUCLEOTIDE SEQUENCE</scope>
</reference>
<evidence type="ECO:0000313" key="1">
    <source>
        <dbReference type="EMBL" id="JAH87348.1"/>
    </source>
</evidence>
<proteinExistence type="predicted"/>
<organism evidence="1">
    <name type="scientific">Anguilla anguilla</name>
    <name type="common">European freshwater eel</name>
    <name type="synonym">Muraena anguilla</name>
    <dbReference type="NCBI Taxonomy" id="7936"/>
    <lineage>
        <taxon>Eukaryota</taxon>
        <taxon>Metazoa</taxon>
        <taxon>Chordata</taxon>
        <taxon>Craniata</taxon>
        <taxon>Vertebrata</taxon>
        <taxon>Euteleostomi</taxon>
        <taxon>Actinopterygii</taxon>
        <taxon>Neopterygii</taxon>
        <taxon>Teleostei</taxon>
        <taxon>Anguilliformes</taxon>
        <taxon>Anguillidae</taxon>
        <taxon>Anguilla</taxon>
    </lineage>
</organism>